<dbReference type="OrthoDB" id="5405713at2"/>
<dbReference type="SMART" id="SM00854">
    <property type="entry name" value="PGA_cap"/>
    <property type="match status" value="1"/>
</dbReference>
<dbReference type="AlphaFoldDB" id="A0A225MK38"/>
<dbReference type="PANTHER" id="PTHR33393:SF13">
    <property type="entry name" value="PGA BIOSYNTHESIS PROTEIN CAPA"/>
    <property type="match status" value="1"/>
</dbReference>
<dbReference type="InterPro" id="IPR019079">
    <property type="entry name" value="Capsule_synth_CapA"/>
</dbReference>
<dbReference type="SUPFAM" id="SSF56300">
    <property type="entry name" value="Metallo-dependent phosphatases"/>
    <property type="match status" value="1"/>
</dbReference>
<comment type="caution">
    <text evidence="3">The sequence shown here is derived from an EMBL/GenBank/DDBJ whole genome shotgun (WGS) entry which is preliminary data.</text>
</comment>
<evidence type="ECO:0000313" key="3">
    <source>
        <dbReference type="EMBL" id="OWT60300.1"/>
    </source>
</evidence>
<dbReference type="EMBL" id="NJIH01000006">
    <property type="protein sequence ID" value="OWT60300.1"/>
    <property type="molecule type" value="Genomic_DNA"/>
</dbReference>
<feature type="domain" description="Capsule synthesis protein CapA" evidence="2">
    <location>
        <begin position="6"/>
        <end position="265"/>
    </location>
</feature>
<evidence type="ECO:0000313" key="4">
    <source>
        <dbReference type="Proteomes" id="UP000214603"/>
    </source>
</evidence>
<dbReference type="InterPro" id="IPR052169">
    <property type="entry name" value="CW_Biosynth-Accessory"/>
</dbReference>
<evidence type="ECO:0000256" key="1">
    <source>
        <dbReference type="ARBA" id="ARBA00005662"/>
    </source>
</evidence>
<evidence type="ECO:0000259" key="2">
    <source>
        <dbReference type="SMART" id="SM00854"/>
    </source>
</evidence>
<sequence>MPNPASILIAGDCGPAHGPADGFPIQGYTELVGPVLQQADFRFVNCMRTYSTRAVYTEQARQVNQDVGMSAIFTNGLFDAVTMANNHSYDSGPDALVDTRELLLSKGVQVTGAGRNLAEARRPAIVERTGIKVAYLGYCSVGKPGSEAGPDKPGIAAVGVQTSYDERGPHEPVRIHTKPEPADLARLLEDIAAARKQADVVVLAFHSGVIRLPRVISDYQVTVAHAAIDAGADIVVGHAPHIPKAIELYKGKPIFYSLGVFAMTKPFAAPSWSEPAWSHGAVRNHADLDPEYPYMPYGKACTLGLLAKAVVTRNGLQRVSFLPMAFDKSYRPEALKQCDPRFTQVLEYLEWASEDMPHRFIVEDDEVRITS</sequence>
<dbReference type="InterPro" id="IPR029052">
    <property type="entry name" value="Metallo-depent_PP-like"/>
</dbReference>
<gene>
    <name evidence="3" type="ORF">CEY11_11665</name>
</gene>
<protein>
    <recommendedName>
        <fullName evidence="2">Capsule synthesis protein CapA domain-containing protein</fullName>
    </recommendedName>
</protein>
<dbReference type="CDD" id="cd07381">
    <property type="entry name" value="MPP_CapA"/>
    <property type="match status" value="1"/>
</dbReference>
<keyword evidence="4" id="KW-1185">Reference proteome</keyword>
<dbReference type="Gene3D" id="3.60.21.10">
    <property type="match status" value="1"/>
</dbReference>
<name>A0A225MK38_9BURK</name>
<proteinExistence type="inferred from homology"/>
<reference evidence="4" key="1">
    <citation type="submission" date="2017-06" db="EMBL/GenBank/DDBJ databases">
        <title>Herbaspirillum phytohormonus sp. nov., isolated from the root nodule of Robinia pseudoacacia in lead-zinc mine.</title>
        <authorList>
            <person name="Fan M."/>
            <person name="Lin Y."/>
        </authorList>
    </citation>
    <scope>NUCLEOTIDE SEQUENCE [LARGE SCALE GENOMIC DNA]</scope>
    <source>
        <strain evidence="4">SC-089</strain>
    </source>
</reference>
<dbReference type="Pfam" id="PF09587">
    <property type="entry name" value="PGA_cap"/>
    <property type="match status" value="1"/>
</dbReference>
<accession>A0A225MK38</accession>
<dbReference type="Proteomes" id="UP000214603">
    <property type="component" value="Unassembled WGS sequence"/>
</dbReference>
<dbReference type="RefSeq" id="WP_088603557.1">
    <property type="nucleotide sequence ID" value="NZ_NJIH01000006.1"/>
</dbReference>
<dbReference type="PANTHER" id="PTHR33393">
    <property type="entry name" value="POLYGLUTAMINE SYNTHESIS ACCESSORY PROTEIN RV0574C-RELATED"/>
    <property type="match status" value="1"/>
</dbReference>
<comment type="similarity">
    <text evidence="1">Belongs to the CapA family.</text>
</comment>
<organism evidence="3 4">
    <name type="scientific">Candidimonas nitroreducens</name>
    <dbReference type="NCBI Taxonomy" id="683354"/>
    <lineage>
        <taxon>Bacteria</taxon>
        <taxon>Pseudomonadati</taxon>
        <taxon>Pseudomonadota</taxon>
        <taxon>Betaproteobacteria</taxon>
        <taxon>Burkholderiales</taxon>
        <taxon>Alcaligenaceae</taxon>
        <taxon>Candidimonas</taxon>
    </lineage>
</organism>